<dbReference type="PANTHER" id="PTHR43800:SF1">
    <property type="entry name" value="PEPTIDYL-LYSINE N-ACETYLTRANSFERASE YJAB"/>
    <property type="match status" value="1"/>
</dbReference>
<evidence type="ECO:0000256" key="1">
    <source>
        <dbReference type="ARBA" id="ARBA00022679"/>
    </source>
</evidence>
<dbReference type="OrthoDB" id="88131at2"/>
<accession>A0A6M0RAP2</accession>
<dbReference type="Gene3D" id="3.40.630.30">
    <property type="match status" value="1"/>
</dbReference>
<keyword evidence="2 4" id="KW-0012">Acyltransferase</keyword>
<dbReference type="RefSeq" id="WP_050607358.1">
    <property type="nucleotide sequence ID" value="NZ_CABKUB010000006.1"/>
</dbReference>
<evidence type="ECO:0000313" key="5">
    <source>
        <dbReference type="Proteomes" id="UP000473885"/>
    </source>
</evidence>
<reference evidence="4 5" key="1">
    <citation type="submission" date="2019-04" db="EMBL/GenBank/DDBJ databases">
        <title>Genome sequencing of Clostridium botulinum Groups I-IV and Clostridium butyricum.</title>
        <authorList>
            <person name="Brunt J."/>
            <person name="Van Vliet A.H.M."/>
            <person name="Stringer S.C."/>
            <person name="Carter A.T."/>
            <person name="Peck M.W."/>
        </authorList>
    </citation>
    <scope>NUCLEOTIDE SEQUENCE [LARGE SCALE GENOMIC DNA]</scope>
    <source>
        <strain evidence="4 5">IFR 18/094</strain>
    </source>
</reference>
<evidence type="ECO:0000313" key="4">
    <source>
        <dbReference type="EMBL" id="NEZ47335.1"/>
    </source>
</evidence>
<dbReference type="Proteomes" id="UP000473885">
    <property type="component" value="Unassembled WGS sequence"/>
</dbReference>
<evidence type="ECO:0000259" key="3">
    <source>
        <dbReference type="PROSITE" id="PS51186"/>
    </source>
</evidence>
<dbReference type="EC" id="2.3.1.-" evidence="4"/>
<dbReference type="AlphaFoldDB" id="A0A6M0RAP2"/>
<dbReference type="EMBL" id="SXDP01000006">
    <property type="protein sequence ID" value="NEZ47335.1"/>
    <property type="molecule type" value="Genomic_DNA"/>
</dbReference>
<proteinExistence type="predicted"/>
<keyword evidence="5" id="KW-1185">Reference proteome</keyword>
<dbReference type="InterPro" id="IPR016181">
    <property type="entry name" value="Acyl_CoA_acyltransferase"/>
</dbReference>
<dbReference type="SUPFAM" id="SSF55729">
    <property type="entry name" value="Acyl-CoA N-acyltransferases (Nat)"/>
    <property type="match status" value="1"/>
</dbReference>
<sequence length="140" mass="16435">MIREFRTTDIDRIMQLWLDTNILAHNFINSKYWIENFGAVKEMMPKATIYVYEENGEIQAFIGLIESFVAGLFVSSDFQSKGIGKLLLDYSRCKHSELSLCVYKKNNRALRFYLREGFIISTEQIDENTGEIELVMEWKN</sequence>
<protein>
    <submittedName>
        <fullName evidence="4">N-acetyltransferase</fullName>
        <ecNumber evidence="4">2.3.1.-</ecNumber>
    </submittedName>
</protein>
<evidence type="ECO:0000256" key="2">
    <source>
        <dbReference type="ARBA" id="ARBA00023315"/>
    </source>
</evidence>
<organism evidence="4 5">
    <name type="scientific">Clostridium niameyense</name>
    <dbReference type="NCBI Taxonomy" id="1622073"/>
    <lineage>
        <taxon>Bacteria</taxon>
        <taxon>Bacillati</taxon>
        <taxon>Bacillota</taxon>
        <taxon>Clostridia</taxon>
        <taxon>Eubacteriales</taxon>
        <taxon>Clostridiaceae</taxon>
        <taxon>Clostridium</taxon>
    </lineage>
</organism>
<comment type="caution">
    <text evidence="4">The sequence shown here is derived from an EMBL/GenBank/DDBJ whole genome shotgun (WGS) entry which is preliminary data.</text>
</comment>
<feature type="domain" description="N-acetyltransferase" evidence="3">
    <location>
        <begin position="1"/>
        <end position="140"/>
    </location>
</feature>
<dbReference type="Pfam" id="PF13508">
    <property type="entry name" value="Acetyltransf_7"/>
    <property type="match status" value="1"/>
</dbReference>
<dbReference type="CDD" id="cd04301">
    <property type="entry name" value="NAT_SF"/>
    <property type="match status" value="1"/>
</dbReference>
<dbReference type="PROSITE" id="PS51186">
    <property type="entry name" value="GNAT"/>
    <property type="match status" value="1"/>
</dbReference>
<dbReference type="InterPro" id="IPR000182">
    <property type="entry name" value="GNAT_dom"/>
</dbReference>
<dbReference type="NCBIfam" id="NF007853">
    <property type="entry name" value="PRK10562.1"/>
    <property type="match status" value="1"/>
</dbReference>
<dbReference type="GO" id="GO:0016747">
    <property type="term" value="F:acyltransferase activity, transferring groups other than amino-acyl groups"/>
    <property type="evidence" value="ECO:0007669"/>
    <property type="project" value="InterPro"/>
</dbReference>
<keyword evidence="1 4" id="KW-0808">Transferase</keyword>
<dbReference type="PANTHER" id="PTHR43800">
    <property type="entry name" value="PEPTIDYL-LYSINE N-ACETYLTRANSFERASE YJAB"/>
    <property type="match status" value="1"/>
</dbReference>
<gene>
    <name evidence="4" type="ORF">FDF74_09015</name>
</gene>
<name>A0A6M0RAP2_9CLOT</name>